<proteinExistence type="predicted"/>
<evidence type="ECO:0000313" key="2">
    <source>
        <dbReference type="EMBL" id="CRZ00423.1"/>
    </source>
</evidence>
<dbReference type="InterPro" id="IPR014861">
    <property type="entry name" value="CNP1-like_dom"/>
</dbReference>
<name>A0A0H5QXW8_NEIMI</name>
<sequence length="217" mass="24331">MPTHKITPFSIWRNLCAAPPSCCSHSPPARPSLPASAKDTPINTRYRETPEEAAAREFKEHTAKLPPLPDTHSDGWFDIYVDENYGKQPKILLDSLQIMPAPDGSIRYILNIRSDKGYDNLTAEGIFCARFSIRFGNGKPSSYKVFGYGDTVNRRWIQPRNAEWKPIGGTLSRNDALRTVLYQAFCEGGVPADTKGLVQRLKERAGRYAPSIKPHNK</sequence>
<evidence type="ECO:0000259" key="1">
    <source>
        <dbReference type="Pfam" id="PF08750"/>
    </source>
</evidence>
<feature type="domain" description="CNP1-like uncharacterised" evidence="1">
    <location>
        <begin position="55"/>
        <end position="202"/>
    </location>
</feature>
<dbReference type="AlphaFoldDB" id="A0A0H5QXW8"/>
<accession>A0A0H5QXW8</accession>
<evidence type="ECO:0000313" key="3">
    <source>
        <dbReference type="Proteomes" id="UP000182715"/>
    </source>
</evidence>
<reference evidence="2 3" key="1">
    <citation type="submission" date="2014-11" db="EMBL/GenBank/DDBJ databases">
        <authorList>
            <person name="Diene M.Seydina."/>
        </authorList>
    </citation>
    <scope>NUCLEOTIDE SEQUENCE [LARGE SCALE GENOMIC DNA]</scope>
    <source>
        <strain evidence="2 3">Neisseria meningitidis CHUV</strain>
    </source>
</reference>
<dbReference type="Proteomes" id="UP000182715">
    <property type="component" value="Unassembled WGS sequence"/>
</dbReference>
<dbReference type="EMBL" id="CVTF01000141">
    <property type="protein sequence ID" value="CRZ00423.1"/>
    <property type="molecule type" value="Genomic_DNA"/>
</dbReference>
<organism evidence="2 3">
    <name type="scientific">Neisseria meningitidis serogroup B</name>
    <dbReference type="NCBI Taxonomy" id="491"/>
    <lineage>
        <taxon>Bacteria</taxon>
        <taxon>Pseudomonadati</taxon>
        <taxon>Pseudomonadota</taxon>
        <taxon>Betaproteobacteria</taxon>
        <taxon>Neisseriales</taxon>
        <taxon>Neisseriaceae</taxon>
        <taxon>Neisseria</taxon>
    </lineage>
</organism>
<protein>
    <submittedName>
        <fullName evidence="2">Putative periplasmic protein</fullName>
    </submittedName>
</protein>
<dbReference type="Pfam" id="PF08750">
    <property type="entry name" value="CNP1"/>
    <property type="match status" value="1"/>
</dbReference>